<dbReference type="AlphaFoldDB" id="A0A232M525"/>
<dbReference type="EMBL" id="NPHW01002485">
    <property type="protein sequence ID" value="OXV11374.1"/>
    <property type="molecule type" value="Genomic_DNA"/>
</dbReference>
<accession>A0A232M525</accession>
<reference evidence="1 2" key="1">
    <citation type="journal article" date="2015" name="Environ. Microbiol.">
        <title>Metagenome sequence of Elaphomyces granulatus from sporocarp tissue reveals Ascomycota ectomycorrhizal fingerprints of genome expansion and a Proteobacteria-rich microbiome.</title>
        <authorList>
            <person name="Quandt C.A."/>
            <person name="Kohler A."/>
            <person name="Hesse C.N."/>
            <person name="Sharpton T.J."/>
            <person name="Martin F."/>
            <person name="Spatafora J.W."/>
        </authorList>
    </citation>
    <scope>NUCLEOTIDE SEQUENCE [LARGE SCALE GENOMIC DNA]</scope>
    <source>
        <strain evidence="1 2">OSC145934</strain>
    </source>
</reference>
<evidence type="ECO:0000313" key="1">
    <source>
        <dbReference type="EMBL" id="OXV11374.1"/>
    </source>
</evidence>
<proteinExistence type="predicted"/>
<dbReference type="OrthoDB" id="2740448at2759"/>
<organism evidence="1 2">
    <name type="scientific">Elaphomyces granulatus</name>
    <dbReference type="NCBI Taxonomy" id="519963"/>
    <lineage>
        <taxon>Eukaryota</taxon>
        <taxon>Fungi</taxon>
        <taxon>Dikarya</taxon>
        <taxon>Ascomycota</taxon>
        <taxon>Pezizomycotina</taxon>
        <taxon>Eurotiomycetes</taxon>
        <taxon>Eurotiomycetidae</taxon>
        <taxon>Eurotiales</taxon>
        <taxon>Elaphomycetaceae</taxon>
        <taxon>Elaphomyces</taxon>
    </lineage>
</organism>
<gene>
    <name evidence="1" type="ORF">Egran_00863</name>
</gene>
<keyword evidence="2" id="KW-1185">Reference proteome</keyword>
<protein>
    <submittedName>
        <fullName evidence="1">Uncharacterized protein</fullName>
    </submittedName>
</protein>
<sequence length="159" mass="18353">MANTIQDLRANRMLWYKIHVFVYDLRHFQESASQARLDDIIDCSYLCLPYFSVDEVAQLKATTVHNDTKKLEDVIQETLNERLQHRMKKRVQSGDFRVCAAHDLAPIFEKALNIKPKDLEGDRDFLTLVEQHGLNLGDGQVWSGVLKRPAAIRTCGQKR</sequence>
<dbReference type="Proteomes" id="UP000243515">
    <property type="component" value="Unassembled WGS sequence"/>
</dbReference>
<comment type="caution">
    <text evidence="1">The sequence shown here is derived from an EMBL/GenBank/DDBJ whole genome shotgun (WGS) entry which is preliminary data.</text>
</comment>
<evidence type="ECO:0000313" key="2">
    <source>
        <dbReference type="Proteomes" id="UP000243515"/>
    </source>
</evidence>
<name>A0A232M525_9EURO</name>